<organism evidence="1 2">
    <name type="scientific">[Clostridium] clostridioforme 90A8</name>
    <dbReference type="NCBI Taxonomy" id="999408"/>
    <lineage>
        <taxon>Bacteria</taxon>
        <taxon>Bacillati</taxon>
        <taxon>Bacillota</taxon>
        <taxon>Clostridia</taxon>
        <taxon>Lachnospirales</taxon>
        <taxon>Lachnospiraceae</taxon>
        <taxon>Enterocloster</taxon>
    </lineage>
</organism>
<dbReference type="AlphaFoldDB" id="A0A0E2HEG9"/>
<comment type="caution">
    <text evidence="1">The sequence shown here is derived from an EMBL/GenBank/DDBJ whole genome shotgun (WGS) entry which is preliminary data.</text>
</comment>
<evidence type="ECO:0000313" key="1">
    <source>
        <dbReference type="EMBL" id="ENZ17951.1"/>
    </source>
</evidence>
<dbReference type="HOGENOM" id="CLU_199592_0_0_9"/>
<dbReference type="EMBL" id="AGYR01000012">
    <property type="protein sequence ID" value="ENZ17951.1"/>
    <property type="molecule type" value="Genomic_DNA"/>
</dbReference>
<gene>
    <name evidence="1" type="ORF">HMPREF1090_01501</name>
</gene>
<dbReference type="Proteomes" id="UP000013085">
    <property type="component" value="Unassembled WGS sequence"/>
</dbReference>
<evidence type="ECO:0000313" key="2">
    <source>
        <dbReference type="Proteomes" id="UP000013085"/>
    </source>
</evidence>
<proteinExistence type="predicted"/>
<protein>
    <submittedName>
        <fullName evidence="1">Uncharacterized protein</fullName>
    </submittedName>
</protein>
<sequence length="75" mass="7895">MELINPFGRNLNDSIQPRACYCASDGGSAADNFVDGKGSDSCANCGCYCDTLLGKPYNTASYKSVATGTDRISEL</sequence>
<reference evidence="1 2" key="1">
    <citation type="submission" date="2013-01" db="EMBL/GenBank/DDBJ databases">
        <title>The Genome Sequence of Clostridium clostridioforme 90A8.</title>
        <authorList>
            <consortium name="The Broad Institute Genome Sequencing Platform"/>
            <person name="Earl A."/>
            <person name="Ward D."/>
            <person name="Feldgarden M."/>
            <person name="Gevers D."/>
            <person name="Courvalin P."/>
            <person name="Lambert T."/>
            <person name="Walker B."/>
            <person name="Young S.K."/>
            <person name="Zeng Q."/>
            <person name="Gargeya S."/>
            <person name="Fitzgerald M."/>
            <person name="Haas B."/>
            <person name="Abouelleil A."/>
            <person name="Alvarado L."/>
            <person name="Arachchi H.M."/>
            <person name="Berlin A.M."/>
            <person name="Chapman S.B."/>
            <person name="Dewar J."/>
            <person name="Goldberg J."/>
            <person name="Griggs A."/>
            <person name="Gujja S."/>
            <person name="Hansen M."/>
            <person name="Howarth C."/>
            <person name="Imamovic A."/>
            <person name="Larimer J."/>
            <person name="McCowan C."/>
            <person name="Murphy C."/>
            <person name="Neiman D."/>
            <person name="Pearson M."/>
            <person name="Priest M."/>
            <person name="Roberts A."/>
            <person name="Saif S."/>
            <person name="Shea T."/>
            <person name="Sisk P."/>
            <person name="Sykes S."/>
            <person name="Wortman J."/>
            <person name="Nusbaum C."/>
            <person name="Birren B."/>
        </authorList>
    </citation>
    <scope>NUCLEOTIDE SEQUENCE [LARGE SCALE GENOMIC DNA]</scope>
    <source>
        <strain evidence="1 2">90A8</strain>
    </source>
</reference>
<dbReference type="RefSeq" id="WP_002595397.1">
    <property type="nucleotide sequence ID" value="NZ_KB851009.1"/>
</dbReference>
<name>A0A0E2HEG9_9FIRM</name>
<accession>A0A0E2HEG9</accession>